<dbReference type="InterPro" id="IPR036396">
    <property type="entry name" value="Cyt_P450_sf"/>
</dbReference>
<reference evidence="11 12" key="1">
    <citation type="journal article" date="2019" name="Nat. Ecol. Evol.">
        <title>Megaphylogeny resolves global patterns of mushroom evolution.</title>
        <authorList>
            <person name="Varga T."/>
            <person name="Krizsan K."/>
            <person name="Foldi C."/>
            <person name="Dima B."/>
            <person name="Sanchez-Garcia M."/>
            <person name="Sanchez-Ramirez S."/>
            <person name="Szollosi G.J."/>
            <person name="Szarkandi J.G."/>
            <person name="Papp V."/>
            <person name="Albert L."/>
            <person name="Andreopoulos W."/>
            <person name="Angelini C."/>
            <person name="Antonin V."/>
            <person name="Barry K.W."/>
            <person name="Bougher N.L."/>
            <person name="Buchanan P."/>
            <person name="Buyck B."/>
            <person name="Bense V."/>
            <person name="Catcheside P."/>
            <person name="Chovatia M."/>
            <person name="Cooper J."/>
            <person name="Damon W."/>
            <person name="Desjardin D."/>
            <person name="Finy P."/>
            <person name="Geml J."/>
            <person name="Haridas S."/>
            <person name="Hughes K."/>
            <person name="Justo A."/>
            <person name="Karasinski D."/>
            <person name="Kautmanova I."/>
            <person name="Kiss B."/>
            <person name="Kocsube S."/>
            <person name="Kotiranta H."/>
            <person name="LaButti K.M."/>
            <person name="Lechner B.E."/>
            <person name="Liimatainen K."/>
            <person name="Lipzen A."/>
            <person name="Lukacs Z."/>
            <person name="Mihaltcheva S."/>
            <person name="Morgado L.N."/>
            <person name="Niskanen T."/>
            <person name="Noordeloos M.E."/>
            <person name="Ohm R.A."/>
            <person name="Ortiz-Santana B."/>
            <person name="Ovrebo C."/>
            <person name="Racz N."/>
            <person name="Riley R."/>
            <person name="Savchenko A."/>
            <person name="Shiryaev A."/>
            <person name="Soop K."/>
            <person name="Spirin V."/>
            <person name="Szebenyi C."/>
            <person name="Tomsovsky M."/>
            <person name="Tulloss R.E."/>
            <person name="Uehling J."/>
            <person name="Grigoriev I.V."/>
            <person name="Vagvolgyi C."/>
            <person name="Papp T."/>
            <person name="Martin F.M."/>
            <person name="Miettinen O."/>
            <person name="Hibbett D.S."/>
            <person name="Nagy L.G."/>
        </authorList>
    </citation>
    <scope>NUCLEOTIDE SEQUENCE [LARGE SCALE GENOMIC DNA]</scope>
    <source>
        <strain evidence="11 12">FP101781</strain>
    </source>
</reference>
<dbReference type="GO" id="GO:0004497">
    <property type="term" value="F:monooxygenase activity"/>
    <property type="evidence" value="ECO:0007669"/>
    <property type="project" value="UniProtKB-KW"/>
</dbReference>
<dbReference type="CDD" id="cd11065">
    <property type="entry name" value="CYP64-like"/>
    <property type="match status" value="1"/>
</dbReference>
<evidence type="ECO:0000256" key="7">
    <source>
        <dbReference type="ARBA" id="ARBA00023004"/>
    </source>
</evidence>
<keyword evidence="5 9" id="KW-0479">Metal-binding</keyword>
<keyword evidence="7 9" id="KW-0408">Iron</keyword>
<dbReference type="InterPro" id="IPR050364">
    <property type="entry name" value="Cytochrome_P450_fung"/>
</dbReference>
<evidence type="ECO:0000313" key="11">
    <source>
        <dbReference type="EMBL" id="TEB30929.1"/>
    </source>
</evidence>
<dbReference type="PANTHER" id="PTHR46300:SF12">
    <property type="entry name" value="P450, PUTATIVE (EUROFUNG)-RELATED"/>
    <property type="match status" value="1"/>
</dbReference>
<evidence type="ECO:0000313" key="12">
    <source>
        <dbReference type="Proteomes" id="UP000298030"/>
    </source>
</evidence>
<dbReference type="PRINTS" id="PR00463">
    <property type="entry name" value="EP450I"/>
</dbReference>
<dbReference type="PRINTS" id="PR00385">
    <property type="entry name" value="P450"/>
</dbReference>
<evidence type="ECO:0000256" key="5">
    <source>
        <dbReference type="ARBA" id="ARBA00022723"/>
    </source>
</evidence>
<comment type="pathway">
    <text evidence="2">Secondary metabolite biosynthesis.</text>
</comment>
<comment type="cofactor">
    <cofactor evidence="1 9">
        <name>heme</name>
        <dbReference type="ChEBI" id="CHEBI:30413"/>
    </cofactor>
</comment>
<dbReference type="SUPFAM" id="SSF48264">
    <property type="entry name" value="Cytochrome P450"/>
    <property type="match status" value="1"/>
</dbReference>
<proteinExistence type="inferred from homology"/>
<evidence type="ECO:0000256" key="9">
    <source>
        <dbReference type="PIRSR" id="PIRSR602401-1"/>
    </source>
</evidence>
<gene>
    <name evidence="11" type="ORF">FA13DRAFT_1733343</name>
</gene>
<name>A0A4Y7TBI3_COPMI</name>
<dbReference type="PANTHER" id="PTHR46300">
    <property type="entry name" value="P450, PUTATIVE (EUROFUNG)-RELATED-RELATED"/>
    <property type="match status" value="1"/>
</dbReference>
<dbReference type="GO" id="GO:0005506">
    <property type="term" value="F:iron ion binding"/>
    <property type="evidence" value="ECO:0007669"/>
    <property type="project" value="InterPro"/>
</dbReference>
<keyword evidence="6 10" id="KW-0560">Oxidoreductase</keyword>
<dbReference type="OrthoDB" id="2789670at2759"/>
<dbReference type="STRING" id="71717.A0A4Y7TBI3"/>
<dbReference type="InterPro" id="IPR017972">
    <property type="entry name" value="Cyt_P450_CS"/>
</dbReference>
<dbReference type="Proteomes" id="UP000298030">
    <property type="component" value="Unassembled WGS sequence"/>
</dbReference>
<evidence type="ECO:0000256" key="2">
    <source>
        <dbReference type="ARBA" id="ARBA00005179"/>
    </source>
</evidence>
<dbReference type="InterPro" id="IPR001128">
    <property type="entry name" value="Cyt_P450"/>
</dbReference>
<evidence type="ECO:0000256" key="3">
    <source>
        <dbReference type="ARBA" id="ARBA00010617"/>
    </source>
</evidence>
<feature type="binding site" description="axial binding residue" evidence="9">
    <location>
        <position position="338"/>
    </location>
    <ligand>
        <name>heme</name>
        <dbReference type="ChEBI" id="CHEBI:30413"/>
    </ligand>
    <ligandPart>
        <name>Fe</name>
        <dbReference type="ChEBI" id="CHEBI:18248"/>
    </ligandPart>
</feature>
<dbReference type="PROSITE" id="PS00086">
    <property type="entry name" value="CYTOCHROME_P450"/>
    <property type="match status" value="1"/>
</dbReference>
<evidence type="ECO:0000256" key="1">
    <source>
        <dbReference type="ARBA" id="ARBA00001971"/>
    </source>
</evidence>
<dbReference type="InterPro" id="IPR002401">
    <property type="entry name" value="Cyt_P450_E_grp-I"/>
</dbReference>
<sequence length="407" mass="45282">MVKDVAKLDWIFGLMKYAEPWKEHRKMFQQHFHPLNTESYQPKEQEYVHKLLKRLHESPDNFLGHIRHTVGAITIAIAYGLDISPSSNSYIEIAEKGLIAITSAGAPGAFLVDAIPALKYVPSWFPGASFKRKGRMWRKWVTAMVEVPFYDAEEAVAAGTANPASFVPTCLSNLDETENVESQKRLIMDTAGNFFVGGADTSVASIAVFVLQMTLHPDIQAKAHAELDRVVGKNTLPTFADEPALPYIGAILKEILRWHTITPLAIPHFVTEDDEYDGCFIPKNSVVIGNAWAMLHDRRDYDDPFTFRPERFLTPDGSQLDPNIRDPNAAFGFGRRICPGRHMATSMLYIAVASILSVFEISKARDEDGKPITPSGECVSSLVSHPVPFRCSIKPRSSEAEKVIVAL</sequence>
<accession>A0A4Y7TBI3</accession>
<evidence type="ECO:0000256" key="8">
    <source>
        <dbReference type="ARBA" id="ARBA00023033"/>
    </source>
</evidence>
<keyword evidence="4 9" id="KW-0349">Heme</keyword>
<dbReference type="EMBL" id="QPFP01000021">
    <property type="protein sequence ID" value="TEB30929.1"/>
    <property type="molecule type" value="Genomic_DNA"/>
</dbReference>
<evidence type="ECO:0000256" key="10">
    <source>
        <dbReference type="RuleBase" id="RU000461"/>
    </source>
</evidence>
<comment type="similarity">
    <text evidence="3 10">Belongs to the cytochrome P450 family.</text>
</comment>
<dbReference type="GO" id="GO:0016705">
    <property type="term" value="F:oxidoreductase activity, acting on paired donors, with incorporation or reduction of molecular oxygen"/>
    <property type="evidence" value="ECO:0007669"/>
    <property type="project" value="InterPro"/>
</dbReference>
<dbReference type="AlphaFoldDB" id="A0A4Y7TBI3"/>
<organism evidence="11 12">
    <name type="scientific">Coprinellus micaceus</name>
    <name type="common">Glistening ink-cap mushroom</name>
    <name type="synonym">Coprinus micaceus</name>
    <dbReference type="NCBI Taxonomy" id="71717"/>
    <lineage>
        <taxon>Eukaryota</taxon>
        <taxon>Fungi</taxon>
        <taxon>Dikarya</taxon>
        <taxon>Basidiomycota</taxon>
        <taxon>Agaricomycotina</taxon>
        <taxon>Agaricomycetes</taxon>
        <taxon>Agaricomycetidae</taxon>
        <taxon>Agaricales</taxon>
        <taxon>Agaricineae</taxon>
        <taxon>Psathyrellaceae</taxon>
        <taxon>Coprinellus</taxon>
    </lineage>
</organism>
<evidence type="ECO:0000256" key="6">
    <source>
        <dbReference type="ARBA" id="ARBA00023002"/>
    </source>
</evidence>
<dbReference type="GO" id="GO:0020037">
    <property type="term" value="F:heme binding"/>
    <property type="evidence" value="ECO:0007669"/>
    <property type="project" value="InterPro"/>
</dbReference>
<evidence type="ECO:0000256" key="4">
    <source>
        <dbReference type="ARBA" id="ARBA00022617"/>
    </source>
</evidence>
<comment type="caution">
    <text evidence="11">The sequence shown here is derived from an EMBL/GenBank/DDBJ whole genome shotgun (WGS) entry which is preliminary data.</text>
</comment>
<keyword evidence="8 10" id="KW-0503">Monooxygenase</keyword>
<dbReference type="Pfam" id="PF00067">
    <property type="entry name" value="p450"/>
    <property type="match status" value="1"/>
</dbReference>
<dbReference type="Gene3D" id="1.10.630.10">
    <property type="entry name" value="Cytochrome P450"/>
    <property type="match status" value="1"/>
</dbReference>
<keyword evidence="12" id="KW-1185">Reference proteome</keyword>
<protein>
    <submittedName>
        <fullName evidence="11">Cytochrome P450</fullName>
    </submittedName>
</protein>